<dbReference type="InterPro" id="IPR012675">
    <property type="entry name" value="Beta-grasp_dom_sf"/>
</dbReference>
<sequence length="91" mass="9801">MAKLIISADDENQEFHLEDGSSIAEVCEHSGVPFACMEGVCGTCVIEVLEGADNLSDFSEAEYDFLGDPEDSNERLACQCCIKGGCVKITF</sequence>
<dbReference type="InterPro" id="IPR001041">
    <property type="entry name" value="2Fe-2S_ferredoxin-type"/>
</dbReference>
<gene>
    <name evidence="2" type="primary">fer</name>
    <name evidence="2" type="ordered locus">CTL0315</name>
</gene>
<dbReference type="RefSeq" id="WP_009873528.1">
    <property type="nucleotide sequence ID" value="NC_010287.1"/>
</dbReference>
<dbReference type="AlphaFoldDB" id="A0A0H3MCW5"/>
<proteinExistence type="predicted"/>
<reference evidence="2" key="1">
    <citation type="journal article" date="2008" name="Genome Res.">
        <title>Chlamydia trachomatis: genome sequence analysis of lymphogranuloma venereum isolates.</title>
        <authorList>
            <person name="Thomson N.R."/>
            <person name="Holden M.T."/>
            <person name="Carder C."/>
            <person name="Lennard N."/>
            <person name="Lockey S.J."/>
            <person name="Marsh P."/>
            <person name="Skipp P."/>
            <person name="O'Connor C.D."/>
            <person name="Goodhead I."/>
            <person name="Norbertzcak H."/>
            <person name="Harris B."/>
            <person name="Ormond D."/>
            <person name="Rance R."/>
            <person name="Quail M.A."/>
            <person name="Parkhill J."/>
            <person name="Stephens R.S."/>
            <person name="Clarke I.N."/>
        </authorList>
    </citation>
    <scope>NUCLEOTIDE SEQUENCE [LARGE SCALE GENOMIC DNA]</scope>
    <source>
        <strain evidence="2">434/Bu</strain>
        <strain evidence="3">434/Bu / ATCC VR-902B</strain>
    </source>
</reference>
<accession>A0A0H3MCW5</accession>
<dbReference type="SUPFAM" id="SSF54292">
    <property type="entry name" value="2Fe-2S ferredoxin-like"/>
    <property type="match status" value="1"/>
</dbReference>
<evidence type="ECO:0000313" key="3">
    <source>
        <dbReference type="Proteomes" id="UP000000795"/>
    </source>
</evidence>
<evidence type="ECO:0000259" key="1">
    <source>
        <dbReference type="PROSITE" id="PS51085"/>
    </source>
</evidence>
<dbReference type="EMBL" id="AM884176">
    <property type="protein sequence ID" value="CAP03754.1"/>
    <property type="molecule type" value="Genomic_DNA"/>
</dbReference>
<dbReference type="Gene3D" id="3.10.20.30">
    <property type="match status" value="1"/>
</dbReference>
<protein>
    <submittedName>
        <fullName evidence="2">Ferredoxin</fullName>
    </submittedName>
</protein>
<dbReference type="Pfam" id="PF00111">
    <property type="entry name" value="Fer2"/>
    <property type="match status" value="1"/>
</dbReference>
<name>A0A0H3MCW5_CHLT2</name>
<dbReference type="PROSITE" id="PS00197">
    <property type="entry name" value="2FE2S_FER_1"/>
    <property type="match status" value="1"/>
</dbReference>
<dbReference type="PROSITE" id="PS51085">
    <property type="entry name" value="2FE2S_FER_2"/>
    <property type="match status" value="1"/>
</dbReference>
<dbReference type="GO" id="GO:0051537">
    <property type="term" value="F:2 iron, 2 sulfur cluster binding"/>
    <property type="evidence" value="ECO:0007669"/>
    <property type="project" value="InterPro"/>
</dbReference>
<organism evidence="2">
    <name type="scientific">Chlamydia trachomatis serovar L2 (strain ATCC VR-902B / DSM 19102 / 434/Bu)</name>
    <dbReference type="NCBI Taxonomy" id="471472"/>
    <lineage>
        <taxon>Bacteria</taxon>
        <taxon>Pseudomonadati</taxon>
        <taxon>Chlamydiota</taxon>
        <taxon>Chlamydiia</taxon>
        <taxon>Chlamydiales</taxon>
        <taxon>Chlamydiaceae</taxon>
        <taxon>Chlamydia/Chlamydophila group</taxon>
        <taxon>Chlamydia</taxon>
    </lineage>
</organism>
<dbReference type="InterPro" id="IPR006058">
    <property type="entry name" value="2Fe2S_fd_BS"/>
</dbReference>
<feature type="domain" description="2Fe-2S ferredoxin-type" evidence="1">
    <location>
        <begin position="2"/>
        <end position="91"/>
    </location>
</feature>
<dbReference type="Proteomes" id="UP001154402">
    <property type="component" value="Chromosome"/>
</dbReference>
<dbReference type="KEGG" id="ctb:CTL0315"/>
<dbReference type="InterPro" id="IPR036010">
    <property type="entry name" value="2Fe-2S_ferredoxin-like_sf"/>
</dbReference>
<evidence type="ECO:0000313" key="2">
    <source>
        <dbReference type="EMBL" id="CAP03754.1"/>
    </source>
</evidence>
<dbReference type="HOGENOM" id="CLU_082632_8_1_0"/>
<dbReference type="CDD" id="cd00207">
    <property type="entry name" value="fer2"/>
    <property type="match status" value="1"/>
</dbReference>
<dbReference type="PATRIC" id="fig|471472.4.peg.341"/>